<dbReference type="EMBL" id="MLJW01008715">
    <property type="protein sequence ID" value="OIQ63761.1"/>
    <property type="molecule type" value="Genomic_DNA"/>
</dbReference>
<dbReference type="AlphaFoldDB" id="A0A1J5NX02"/>
<organism evidence="2">
    <name type="scientific">mine drainage metagenome</name>
    <dbReference type="NCBI Taxonomy" id="410659"/>
    <lineage>
        <taxon>unclassified sequences</taxon>
        <taxon>metagenomes</taxon>
        <taxon>ecological metagenomes</taxon>
    </lineage>
</organism>
<accession>A0A1J5NX02</accession>
<feature type="region of interest" description="Disordered" evidence="1">
    <location>
        <begin position="1"/>
        <end position="27"/>
    </location>
</feature>
<feature type="region of interest" description="Disordered" evidence="1">
    <location>
        <begin position="116"/>
        <end position="153"/>
    </location>
</feature>
<feature type="compositionally biased region" description="Basic residues" evidence="1">
    <location>
        <begin position="121"/>
        <end position="132"/>
    </location>
</feature>
<name>A0A1J5NX02_9ZZZZ</name>
<reference evidence="2" key="1">
    <citation type="submission" date="2016-10" db="EMBL/GenBank/DDBJ databases">
        <title>Sequence of Gallionella enrichment culture.</title>
        <authorList>
            <person name="Poehlein A."/>
            <person name="Muehling M."/>
            <person name="Daniel R."/>
        </authorList>
    </citation>
    <scope>NUCLEOTIDE SEQUENCE</scope>
</reference>
<sequence>MRPHWRKAAGTHCAATGPMGAAQRHRDRDPRILRIIAHASNKSPPADRRRRCALPRPAIDTRIQAPANHRQRMRHHGLRHLRRRPSAPRIEVLLQRRRCIHLDTMVRAVRYYTDRGDGLRHTGHRQQRRRNKTYSGGRKDRISDPASRPYPHGRQACTAIPGW</sequence>
<evidence type="ECO:0000313" key="2">
    <source>
        <dbReference type="EMBL" id="OIQ63761.1"/>
    </source>
</evidence>
<proteinExistence type="predicted"/>
<gene>
    <name evidence="2" type="ORF">GALL_546970</name>
</gene>
<comment type="caution">
    <text evidence="2">The sequence shown here is derived from an EMBL/GenBank/DDBJ whole genome shotgun (WGS) entry which is preliminary data.</text>
</comment>
<protein>
    <submittedName>
        <fullName evidence="2">Uncharacterized protein</fullName>
    </submittedName>
</protein>
<evidence type="ECO:0000256" key="1">
    <source>
        <dbReference type="SAM" id="MobiDB-lite"/>
    </source>
</evidence>